<name>A0A3R9YYC8_9ENTE</name>
<organism evidence="11 12">
    <name type="scientific">Vagococcus humatus</name>
    <dbReference type="NCBI Taxonomy" id="1889241"/>
    <lineage>
        <taxon>Bacteria</taxon>
        <taxon>Bacillati</taxon>
        <taxon>Bacillota</taxon>
        <taxon>Bacilli</taxon>
        <taxon>Lactobacillales</taxon>
        <taxon>Enterococcaceae</taxon>
        <taxon>Vagococcus</taxon>
    </lineage>
</organism>
<evidence type="ECO:0000256" key="3">
    <source>
        <dbReference type="ARBA" id="ARBA00022832"/>
    </source>
</evidence>
<dbReference type="Gene3D" id="3.40.50.720">
    <property type="entry name" value="NAD(P)-binding Rossmann-like Domain"/>
    <property type="match status" value="1"/>
</dbReference>
<keyword evidence="5" id="KW-0520">NAD</keyword>
<reference evidence="11 12" key="1">
    <citation type="submission" date="2018-03" db="EMBL/GenBank/DDBJ databases">
        <authorList>
            <person name="Gulvik C.A."/>
        </authorList>
    </citation>
    <scope>NUCLEOTIDE SEQUENCE [LARGE SCALE GENOMIC DNA]</scope>
    <source>
        <strain evidence="11 12">JCM 31581</strain>
    </source>
</reference>
<dbReference type="EMBL" id="PXZH01000001">
    <property type="protein sequence ID" value="RST90337.1"/>
    <property type="molecule type" value="Genomic_DNA"/>
</dbReference>
<evidence type="ECO:0000256" key="7">
    <source>
        <dbReference type="ARBA" id="ARBA00049556"/>
    </source>
</evidence>
<dbReference type="NCBIfam" id="NF006143">
    <property type="entry name" value="PRK08293.1"/>
    <property type="match status" value="1"/>
</dbReference>
<evidence type="ECO:0000313" key="12">
    <source>
        <dbReference type="Proteomes" id="UP000277864"/>
    </source>
</evidence>
<dbReference type="InterPro" id="IPR052242">
    <property type="entry name" value="Mito_3-hydroxyacyl-CoA_DH"/>
</dbReference>
<dbReference type="GO" id="GO:0006635">
    <property type="term" value="P:fatty acid beta-oxidation"/>
    <property type="evidence" value="ECO:0007669"/>
    <property type="project" value="TreeGrafter"/>
</dbReference>
<evidence type="ECO:0000256" key="4">
    <source>
        <dbReference type="ARBA" id="ARBA00023002"/>
    </source>
</evidence>
<dbReference type="PIRSF" id="PIRSF000105">
    <property type="entry name" value="HCDH"/>
    <property type="match status" value="1"/>
</dbReference>
<dbReference type="Pfam" id="PF02737">
    <property type="entry name" value="3HCDH_N"/>
    <property type="match status" value="1"/>
</dbReference>
<evidence type="ECO:0000259" key="9">
    <source>
        <dbReference type="Pfam" id="PF00725"/>
    </source>
</evidence>
<feature type="domain" description="3-hydroxyacyl-CoA dehydrogenase NAD binding" evidence="10">
    <location>
        <begin position="5"/>
        <end position="184"/>
    </location>
</feature>
<dbReference type="OrthoDB" id="9771883at2"/>
<dbReference type="PANTHER" id="PTHR43561:SF3">
    <property type="entry name" value="HYDROXYACYL-COENZYME A DEHYDROGENASE, MITOCHONDRIAL"/>
    <property type="match status" value="1"/>
</dbReference>
<dbReference type="Gene3D" id="1.10.1040.10">
    <property type="entry name" value="N-(1-d-carboxylethyl)-l-norvaline Dehydrogenase, domain 2"/>
    <property type="match status" value="1"/>
</dbReference>
<evidence type="ECO:0000256" key="2">
    <source>
        <dbReference type="ARBA" id="ARBA00005086"/>
    </source>
</evidence>
<evidence type="ECO:0000259" key="10">
    <source>
        <dbReference type="Pfam" id="PF02737"/>
    </source>
</evidence>
<feature type="site" description="Important for catalytic activity" evidence="8">
    <location>
        <position position="142"/>
    </location>
</feature>
<dbReference type="SUPFAM" id="SSF48179">
    <property type="entry name" value="6-phosphogluconate dehydrogenase C-terminal domain-like"/>
    <property type="match status" value="1"/>
</dbReference>
<comment type="caution">
    <text evidence="11">The sequence shown here is derived from an EMBL/GenBank/DDBJ whole genome shotgun (WGS) entry which is preliminary data.</text>
</comment>
<keyword evidence="4" id="KW-0560">Oxidoreductase</keyword>
<feature type="domain" description="3-hydroxyacyl-CoA dehydrogenase C-terminal" evidence="9">
    <location>
        <begin position="189"/>
        <end position="289"/>
    </location>
</feature>
<dbReference type="Proteomes" id="UP000277864">
    <property type="component" value="Unassembled WGS sequence"/>
</dbReference>
<sequence length="302" mass="33300">MSIKKVVVAGSGVLGSQIAFQVAYSGFDVTIYDINQQAIESAKLKVNHLKEVYNKEFADEAPKKMPAVLSRIDYQTDLKLAVHDADLVIEAIPEVIDIKTNFYHQLAEVAPEKTIFATNSSTLLPSQFAAATGRPDKFLALHFANEIWHNITAEIMAQPQTDPKIFDQITQFAKDIGMVAIPIKKEQSGYVLNSLLVPLLNSALVLWVKDVADPQIIDKTWMIATGSPRGPFAILDVVGIQTAYNILQIQVTQGGPNTDILAIISQKLKENYLDKGYLGESSGQGFYTYPNPSYAAEDFLKH</sequence>
<protein>
    <submittedName>
        <fullName evidence="11">3-hydroxyacyl-CoA dehydrogenase</fullName>
    </submittedName>
</protein>
<dbReference type="InterPro" id="IPR013328">
    <property type="entry name" value="6PGD_dom2"/>
</dbReference>
<dbReference type="RefSeq" id="WP_125942950.1">
    <property type="nucleotide sequence ID" value="NZ_PXZH01000001.1"/>
</dbReference>
<evidence type="ECO:0000256" key="8">
    <source>
        <dbReference type="PIRSR" id="PIRSR000105-1"/>
    </source>
</evidence>
<accession>A0A3R9YYC8</accession>
<evidence type="ECO:0000256" key="6">
    <source>
        <dbReference type="ARBA" id="ARBA00023098"/>
    </source>
</evidence>
<comment type="pathway">
    <text evidence="2">Lipid metabolism; butanoate metabolism.</text>
</comment>
<gene>
    <name evidence="11" type="ORF">C7P63_04495</name>
</gene>
<evidence type="ECO:0000256" key="5">
    <source>
        <dbReference type="ARBA" id="ARBA00023027"/>
    </source>
</evidence>
<dbReference type="InterPro" id="IPR036291">
    <property type="entry name" value="NAD(P)-bd_dom_sf"/>
</dbReference>
<dbReference type="PANTHER" id="PTHR43561">
    <property type="match status" value="1"/>
</dbReference>
<dbReference type="InterPro" id="IPR022694">
    <property type="entry name" value="3-OHacyl-CoA_DH"/>
</dbReference>
<keyword evidence="6" id="KW-0443">Lipid metabolism</keyword>
<dbReference type="GO" id="GO:0003857">
    <property type="term" value="F:(3S)-3-hydroxyacyl-CoA dehydrogenase (NAD+) activity"/>
    <property type="evidence" value="ECO:0007669"/>
    <property type="project" value="UniProtKB-EC"/>
</dbReference>
<dbReference type="SUPFAM" id="SSF51735">
    <property type="entry name" value="NAD(P)-binding Rossmann-fold domains"/>
    <property type="match status" value="1"/>
</dbReference>
<dbReference type="GO" id="GO:0070403">
    <property type="term" value="F:NAD+ binding"/>
    <property type="evidence" value="ECO:0007669"/>
    <property type="project" value="InterPro"/>
</dbReference>
<evidence type="ECO:0000256" key="1">
    <source>
        <dbReference type="ARBA" id="ARBA00005005"/>
    </source>
</evidence>
<dbReference type="InterPro" id="IPR006108">
    <property type="entry name" value="3HC_DH_C"/>
</dbReference>
<dbReference type="Pfam" id="PF00725">
    <property type="entry name" value="3HCDH"/>
    <property type="match status" value="1"/>
</dbReference>
<comment type="catalytic activity">
    <reaction evidence="7">
        <text>a (3S)-3-hydroxyacyl-CoA + NAD(+) = a 3-oxoacyl-CoA + NADH + H(+)</text>
        <dbReference type="Rhea" id="RHEA:22432"/>
        <dbReference type="ChEBI" id="CHEBI:15378"/>
        <dbReference type="ChEBI" id="CHEBI:57318"/>
        <dbReference type="ChEBI" id="CHEBI:57540"/>
        <dbReference type="ChEBI" id="CHEBI:57945"/>
        <dbReference type="ChEBI" id="CHEBI:90726"/>
        <dbReference type="EC" id="1.1.1.35"/>
    </reaction>
</comment>
<evidence type="ECO:0000313" key="11">
    <source>
        <dbReference type="EMBL" id="RST90337.1"/>
    </source>
</evidence>
<keyword evidence="12" id="KW-1185">Reference proteome</keyword>
<dbReference type="AlphaFoldDB" id="A0A3R9YYC8"/>
<keyword evidence="3" id="KW-0276">Fatty acid metabolism</keyword>
<proteinExistence type="predicted"/>
<dbReference type="InterPro" id="IPR008927">
    <property type="entry name" value="6-PGluconate_DH-like_C_sf"/>
</dbReference>
<dbReference type="InterPro" id="IPR006176">
    <property type="entry name" value="3-OHacyl-CoA_DH_NAD-bd"/>
</dbReference>
<comment type="pathway">
    <text evidence="1">Lipid metabolism; fatty acid beta-oxidation.</text>
</comment>